<dbReference type="Pfam" id="PF04138">
    <property type="entry name" value="GtrA_DPMS_TM"/>
    <property type="match status" value="1"/>
</dbReference>
<dbReference type="AlphaFoldDB" id="A0AAU7CPK0"/>
<keyword evidence="3 6" id="KW-0812">Transmembrane</keyword>
<dbReference type="GO" id="GO:0000271">
    <property type="term" value="P:polysaccharide biosynthetic process"/>
    <property type="evidence" value="ECO:0007669"/>
    <property type="project" value="InterPro"/>
</dbReference>
<dbReference type="PANTHER" id="PTHR38459:SF1">
    <property type="entry name" value="PROPHAGE BACTOPRENOL-LINKED GLUCOSE TRANSLOCASE HOMOLOG"/>
    <property type="match status" value="1"/>
</dbReference>
<evidence type="ECO:0000259" key="8">
    <source>
        <dbReference type="Pfam" id="PF04138"/>
    </source>
</evidence>
<feature type="transmembrane region" description="Helical" evidence="6">
    <location>
        <begin position="256"/>
        <end position="279"/>
    </location>
</feature>
<evidence type="ECO:0000256" key="5">
    <source>
        <dbReference type="ARBA" id="ARBA00023136"/>
    </source>
</evidence>
<evidence type="ECO:0000256" key="6">
    <source>
        <dbReference type="SAM" id="Phobius"/>
    </source>
</evidence>
<organism evidence="9">
    <name type="scientific">Singulisphaera sp. Ch08</name>
    <dbReference type="NCBI Taxonomy" id="3120278"/>
    <lineage>
        <taxon>Bacteria</taxon>
        <taxon>Pseudomonadati</taxon>
        <taxon>Planctomycetota</taxon>
        <taxon>Planctomycetia</taxon>
        <taxon>Isosphaerales</taxon>
        <taxon>Isosphaeraceae</taxon>
        <taxon>Singulisphaera</taxon>
    </lineage>
</organism>
<evidence type="ECO:0000256" key="1">
    <source>
        <dbReference type="ARBA" id="ARBA00004141"/>
    </source>
</evidence>
<evidence type="ECO:0000313" key="9">
    <source>
        <dbReference type="EMBL" id="XBH07020.1"/>
    </source>
</evidence>
<proteinExistence type="inferred from homology"/>
<evidence type="ECO:0000259" key="7">
    <source>
        <dbReference type="Pfam" id="PF00535"/>
    </source>
</evidence>
<feature type="domain" description="Glycosyltransferase 2-like" evidence="7">
    <location>
        <begin position="64"/>
        <end position="121"/>
    </location>
</feature>
<evidence type="ECO:0000256" key="3">
    <source>
        <dbReference type="ARBA" id="ARBA00022692"/>
    </source>
</evidence>
<keyword evidence="4 6" id="KW-1133">Transmembrane helix</keyword>
<dbReference type="Gene3D" id="3.90.550.10">
    <property type="entry name" value="Spore Coat Polysaccharide Biosynthesis Protein SpsA, Chain A"/>
    <property type="match status" value="1"/>
</dbReference>
<feature type="transmembrane region" description="Helical" evidence="6">
    <location>
        <begin position="219"/>
        <end position="244"/>
    </location>
</feature>
<feature type="domain" description="GtrA/DPMS transmembrane" evidence="8">
    <location>
        <begin position="221"/>
        <end position="355"/>
    </location>
</feature>
<dbReference type="Pfam" id="PF00535">
    <property type="entry name" value="Glycos_transf_2"/>
    <property type="match status" value="1"/>
</dbReference>
<dbReference type="PANTHER" id="PTHR38459">
    <property type="entry name" value="PROPHAGE BACTOPRENOL-LINKED GLUCOSE TRANSLOCASE HOMOLOG"/>
    <property type="match status" value="1"/>
</dbReference>
<comment type="subcellular location">
    <subcellularLocation>
        <location evidence="1">Membrane</location>
        <topology evidence="1">Multi-pass membrane protein</topology>
    </subcellularLocation>
</comment>
<dbReference type="InterPro" id="IPR051401">
    <property type="entry name" value="GtrA_CellWall_Glycosyl"/>
</dbReference>
<dbReference type="EMBL" id="CP155447">
    <property type="protein sequence ID" value="XBH07020.1"/>
    <property type="molecule type" value="Genomic_DNA"/>
</dbReference>
<dbReference type="InterPro" id="IPR007267">
    <property type="entry name" value="GtrA_DPMS_TM"/>
</dbReference>
<sequence>MARVSLILPLSPGTLLTAEAIEKFRVCLEEAGHTVEVLGIADPRSPHFPLVAGSWWRSFVAPEPGLASASMAGLRRAKGDILVVLDHHRGYTLTDLSRVIEPLQTRDADLVVASRNASRGAEIRPGRVAVWAGLAARRVIGSTDPFSGLVALTRDLARSAEFEPLGSSFTLELLARAGGQRQDVAVSRGRRASRKRVELDDLRHLKRLGDHKFGNISRLIQFCVVGASGMVVDLSCYALFQWLFSRTNLAAMTAPVVGGSLALAVAGACSIALALIWNFSLNRRLTFSYARRGSLLHQFLGYVLSNALGVGLSFSLRLILPRQFSFFNRHRLAAALVGIVAATGISFSMARWFVFGRRPNDSVEPPLTDEESCDEVTLVGVAEIDGGGVERPQHVGPAHFSSFEPS</sequence>
<dbReference type="SUPFAM" id="SSF53448">
    <property type="entry name" value="Nucleotide-diphospho-sugar transferases"/>
    <property type="match status" value="1"/>
</dbReference>
<protein>
    <submittedName>
        <fullName evidence="9">GtrA family protein</fullName>
    </submittedName>
</protein>
<dbReference type="GO" id="GO:0005886">
    <property type="term" value="C:plasma membrane"/>
    <property type="evidence" value="ECO:0007669"/>
    <property type="project" value="TreeGrafter"/>
</dbReference>
<dbReference type="InterPro" id="IPR001173">
    <property type="entry name" value="Glyco_trans_2-like"/>
</dbReference>
<accession>A0AAU7CPK0</accession>
<feature type="transmembrane region" description="Helical" evidence="6">
    <location>
        <begin position="332"/>
        <end position="354"/>
    </location>
</feature>
<evidence type="ECO:0000256" key="4">
    <source>
        <dbReference type="ARBA" id="ARBA00022989"/>
    </source>
</evidence>
<name>A0AAU7CPK0_9BACT</name>
<feature type="transmembrane region" description="Helical" evidence="6">
    <location>
        <begin position="299"/>
        <end position="320"/>
    </location>
</feature>
<reference evidence="9" key="1">
    <citation type="submission" date="2024-05" db="EMBL/GenBank/DDBJ databases">
        <title>Planctomycetes of the genus Singulisphaera possess chitinolytic capabilities.</title>
        <authorList>
            <person name="Ivanova A."/>
        </authorList>
    </citation>
    <scope>NUCLEOTIDE SEQUENCE</scope>
    <source>
        <strain evidence="9">Ch08T</strain>
    </source>
</reference>
<dbReference type="InterPro" id="IPR029044">
    <property type="entry name" value="Nucleotide-diphossugar_trans"/>
</dbReference>
<keyword evidence="5 6" id="KW-0472">Membrane</keyword>
<evidence type="ECO:0000256" key="2">
    <source>
        <dbReference type="ARBA" id="ARBA00009399"/>
    </source>
</evidence>
<dbReference type="RefSeq" id="WP_406699865.1">
    <property type="nucleotide sequence ID" value="NZ_CP155447.1"/>
</dbReference>
<comment type="similarity">
    <text evidence="2">Belongs to the GtrA family.</text>
</comment>
<gene>
    <name evidence="9" type="ORF">V5E97_13550</name>
</gene>